<feature type="compositionally biased region" description="Polar residues" evidence="10">
    <location>
        <begin position="196"/>
        <end position="240"/>
    </location>
</feature>
<feature type="compositionally biased region" description="Low complexity" evidence="10">
    <location>
        <begin position="121"/>
        <end position="155"/>
    </location>
</feature>
<dbReference type="SMART" id="SM00441">
    <property type="entry name" value="FF"/>
    <property type="match status" value="5"/>
</dbReference>
<evidence type="ECO:0000256" key="9">
    <source>
        <dbReference type="SAM" id="Coils"/>
    </source>
</evidence>
<keyword evidence="9" id="KW-0175">Coiled coil</keyword>
<dbReference type="SMART" id="SM00456">
    <property type="entry name" value="WW"/>
    <property type="match status" value="2"/>
</dbReference>
<feature type="compositionally biased region" description="Polar residues" evidence="10">
    <location>
        <begin position="89"/>
        <end position="103"/>
    </location>
</feature>
<keyword evidence="2" id="KW-0507">mRNA processing</keyword>
<comment type="caution">
    <text evidence="13">The sequence shown here is derived from an EMBL/GenBank/DDBJ whole genome shotgun (WGS) entry which is preliminary data.</text>
</comment>
<dbReference type="Gene3D" id="2.20.70.10">
    <property type="match status" value="2"/>
</dbReference>
<evidence type="ECO:0000256" key="5">
    <source>
        <dbReference type="ARBA" id="ARBA00023242"/>
    </source>
</evidence>
<feature type="domain" description="FF" evidence="12">
    <location>
        <begin position="898"/>
        <end position="963"/>
    </location>
</feature>
<feature type="coiled-coil region" evidence="9">
    <location>
        <begin position="675"/>
        <end position="709"/>
    </location>
</feature>
<comment type="similarity">
    <text evidence="7">Belongs to the PRPF40 family.</text>
</comment>
<dbReference type="GO" id="GO:0005685">
    <property type="term" value="C:U1 snRNP"/>
    <property type="evidence" value="ECO:0007669"/>
    <property type="project" value="TreeGrafter"/>
</dbReference>
<evidence type="ECO:0000256" key="7">
    <source>
        <dbReference type="ARBA" id="ARBA00061317"/>
    </source>
</evidence>
<evidence type="ECO:0000259" key="11">
    <source>
        <dbReference type="PROSITE" id="PS50020"/>
    </source>
</evidence>
<feature type="coiled-coil region" evidence="9">
    <location>
        <begin position="827"/>
        <end position="854"/>
    </location>
</feature>
<dbReference type="InterPro" id="IPR036020">
    <property type="entry name" value="WW_dom_sf"/>
</dbReference>
<dbReference type="Pfam" id="PF00397">
    <property type="entry name" value="WW"/>
    <property type="match status" value="2"/>
</dbReference>
<feature type="domain" description="WW" evidence="11">
    <location>
        <begin position="315"/>
        <end position="348"/>
    </location>
</feature>
<dbReference type="EMBL" id="JAHRHJ020003813">
    <property type="protein sequence ID" value="KAH9288540.1"/>
    <property type="molecule type" value="Genomic_DNA"/>
</dbReference>
<dbReference type="InterPro" id="IPR001202">
    <property type="entry name" value="WW_dom"/>
</dbReference>
<accession>A0AA38BPR4</accession>
<gene>
    <name evidence="13" type="ORF">KI387_032657</name>
</gene>
<evidence type="ECO:0000256" key="4">
    <source>
        <dbReference type="ARBA" id="ARBA00023187"/>
    </source>
</evidence>
<dbReference type="PROSITE" id="PS50020">
    <property type="entry name" value="WW_DOMAIN_2"/>
    <property type="match status" value="2"/>
</dbReference>
<proteinExistence type="inferred from homology"/>
<dbReference type="PANTHER" id="PTHR11864">
    <property type="entry name" value="PRE-MRNA-PROCESSING PROTEIN PRP40"/>
    <property type="match status" value="1"/>
</dbReference>
<feature type="domain" description="FF" evidence="12">
    <location>
        <begin position="566"/>
        <end position="620"/>
    </location>
</feature>
<feature type="non-terminal residue" evidence="13">
    <location>
        <position position="1141"/>
    </location>
</feature>
<dbReference type="FunFam" id="2.20.70.10:FF:000228">
    <property type="entry name" value="Pre-mRNA-processing protein 40A"/>
    <property type="match status" value="1"/>
</dbReference>
<organism evidence="13 14">
    <name type="scientific">Taxus chinensis</name>
    <name type="common">Chinese yew</name>
    <name type="synonym">Taxus wallichiana var. chinensis</name>
    <dbReference type="NCBI Taxonomy" id="29808"/>
    <lineage>
        <taxon>Eukaryota</taxon>
        <taxon>Viridiplantae</taxon>
        <taxon>Streptophyta</taxon>
        <taxon>Embryophyta</taxon>
        <taxon>Tracheophyta</taxon>
        <taxon>Spermatophyta</taxon>
        <taxon>Pinopsida</taxon>
        <taxon>Pinidae</taxon>
        <taxon>Conifers II</taxon>
        <taxon>Cupressales</taxon>
        <taxon>Taxaceae</taxon>
        <taxon>Taxus</taxon>
    </lineage>
</organism>
<dbReference type="InterPro" id="IPR036517">
    <property type="entry name" value="FF_domain_sf"/>
</dbReference>
<dbReference type="Gene3D" id="1.10.10.440">
    <property type="entry name" value="FF domain"/>
    <property type="match status" value="5"/>
</dbReference>
<dbReference type="FunFam" id="1.10.10.440:FF:000024">
    <property type="entry name" value="Pre-mRNA-processing protein 40A"/>
    <property type="match status" value="1"/>
</dbReference>
<feature type="domain" description="FF" evidence="12">
    <location>
        <begin position="633"/>
        <end position="688"/>
    </location>
</feature>
<feature type="domain" description="FF" evidence="12">
    <location>
        <begin position="774"/>
        <end position="836"/>
    </location>
</feature>
<dbReference type="FunFam" id="1.10.10.440:FF:000019">
    <property type="entry name" value="Pre-mRNA-processing protein 40A"/>
    <property type="match status" value="1"/>
</dbReference>
<feature type="compositionally biased region" description="Basic and acidic residues" evidence="10">
    <location>
        <begin position="1045"/>
        <end position="1060"/>
    </location>
</feature>
<evidence type="ECO:0000313" key="13">
    <source>
        <dbReference type="EMBL" id="KAH9288540.1"/>
    </source>
</evidence>
<dbReference type="Pfam" id="PF25432">
    <property type="entry name" value="FF_PRPF40A"/>
    <property type="match status" value="1"/>
</dbReference>
<comment type="function">
    <text evidence="6">Binds the phosphorylated C-terminal domain (CTD) of the largest subunit of RNA polymerase II and functions as a scaffold for RNA processing machineries. May be involved in pre-mRNA splicing.</text>
</comment>
<dbReference type="InterPro" id="IPR039726">
    <property type="entry name" value="Prp40-like"/>
</dbReference>
<keyword evidence="3" id="KW-0677">Repeat</keyword>
<protein>
    <recommendedName>
        <fullName evidence="15">Pre-mRNA-processing protein 40A</fullName>
    </recommendedName>
</protein>
<dbReference type="GO" id="GO:0070063">
    <property type="term" value="F:RNA polymerase binding"/>
    <property type="evidence" value="ECO:0007669"/>
    <property type="project" value="UniProtKB-ARBA"/>
</dbReference>
<name>A0AA38BPR4_TAXCH</name>
<feature type="region of interest" description="Disordered" evidence="10">
    <location>
        <begin position="968"/>
        <end position="1141"/>
    </location>
</feature>
<feature type="compositionally biased region" description="Basic residues" evidence="10">
    <location>
        <begin position="1087"/>
        <end position="1101"/>
    </location>
</feature>
<feature type="region of interest" description="Disordered" evidence="10">
    <location>
        <begin position="1"/>
        <end position="257"/>
    </location>
</feature>
<dbReference type="GO" id="GO:0045292">
    <property type="term" value="P:mRNA cis splicing, via spliceosome"/>
    <property type="evidence" value="ECO:0007669"/>
    <property type="project" value="InterPro"/>
</dbReference>
<dbReference type="Pfam" id="PF01846">
    <property type="entry name" value="FF"/>
    <property type="match status" value="5"/>
</dbReference>
<sequence length="1141" mass="128265">MAAIPPPQQQQAQPQQQQQGEPQMTAWMNGPNSLANPAVSGHPSGPQAHMAGNPPSSGLLPPRPPGMVSSGPQNFGPPMPVQFRPGVAPQTSQQFMNPSNQQFRPVAQGMAPPNIGNNPSVQPQPVQYPPQMQHMPPHTAQQHQAPPSSQAPPMSYLQQPRPMASGPPPSQQPQQSAQPVGMPPPPGLGGMGMPPSSSYTFATSSPYGQPQNSFSVNTAYQPVSQPQHTPLVNPGSQQWGSAGPNRAPAPQAIQTNQQAVSASGASVQPMNSNMQSSSEWQEHTAGDGRRYYYNKRTRQSSWEKPLELMTPIERADASTVWKEFTTPEGRKYYYNKVTKQSKWTIPDELRIAREQAEKAANPTISSEGSLSMAPSPVTVAVASSPAKASPNISVASMAVTPTVLASTVTPTVTGPVMPLTPAIPATVLPSLTPTASTLTGAVSPALASSVPTASPATGVMPAITVSSASVAAPSSSALSTAVVPITTVLAANTTVPVTTAESIVDTTVSNAAKPNVGDLKEGGMDETVAQDLEEAKKAAPATGKVNATPLSEEKVVEEEPLTYANKTEAKNAFKELLESAHVESDWTWDQAMRIIINDKRYAALKTLGERKQAFNEYLAQRKKHEAEERRIRQKRAREDFIKMLEESKELTSTTRWSKAATLFENDARFHAVDRAREREELFESYLLELERKEREKAREERKKNIVEYRAFLESCDFIKANTQWRKVQDRLEDDERCSRLDKIDRLEIFQEYIRELEKEEEEERKIQKEQLRRKERKNRDEFRRLMEDHKATGLLTAKTHWRDYCAKVKDHPSYLAVASNTSGSTPKDLFEDVAEEMEKQYQEDKARIKDALKTGKFTVTSAWTLDKFKASIGEVYDLAAGSEPNLKLVFEEVLERTREKEEKEAKKRQRLADDFMDLLYSVKEIAASSKWEDCMPLLEDAQEYRAISDEGFRREIFDEYIAHLQEKVKEKERKRDEEKAKKEKEKEEKEKEREKRKEKEREKREEKEKEKREKDKERDREKVKDKSKRDKDSAGDIVDVVNNHAQKEDRRKEKEREKEKDRRHKKRHASATEDVSSGKEEREESKKSRRHTSDRKKSSRKHGYDSGSDSETRHKRHRRDRDVSRKNGALEELEDGEVGED</sequence>
<evidence type="ECO:0000256" key="6">
    <source>
        <dbReference type="ARBA" id="ARBA00056384"/>
    </source>
</evidence>
<feature type="compositionally biased region" description="Basic and acidic residues" evidence="10">
    <location>
        <begin position="1120"/>
        <end position="1129"/>
    </location>
</feature>
<evidence type="ECO:0000256" key="3">
    <source>
        <dbReference type="ARBA" id="ARBA00022737"/>
    </source>
</evidence>
<dbReference type="FunFam" id="1.10.10.440:FF:000013">
    <property type="entry name" value="pre-mRNA-processing protein 40A isoform X1"/>
    <property type="match status" value="1"/>
</dbReference>
<dbReference type="Proteomes" id="UP000824469">
    <property type="component" value="Unassembled WGS sequence"/>
</dbReference>
<dbReference type="FunFam" id="1.10.10.440:FF:000026">
    <property type="entry name" value="Pre-mRNA-processing protein 40A"/>
    <property type="match status" value="1"/>
</dbReference>
<evidence type="ECO:0000259" key="12">
    <source>
        <dbReference type="PROSITE" id="PS51676"/>
    </source>
</evidence>
<dbReference type="InterPro" id="IPR002713">
    <property type="entry name" value="FF_domain"/>
</dbReference>
<feature type="compositionally biased region" description="Basic and acidic residues" evidence="10">
    <location>
        <begin position="1076"/>
        <end position="1086"/>
    </location>
</feature>
<evidence type="ECO:0000256" key="8">
    <source>
        <dbReference type="ARBA" id="ARBA00064817"/>
    </source>
</evidence>
<dbReference type="AlphaFoldDB" id="A0AA38BPR4"/>
<keyword evidence="14" id="KW-1185">Reference proteome</keyword>
<dbReference type="SUPFAM" id="SSF51045">
    <property type="entry name" value="WW domain"/>
    <property type="match status" value="2"/>
</dbReference>
<evidence type="ECO:0000313" key="14">
    <source>
        <dbReference type="Proteomes" id="UP000824469"/>
    </source>
</evidence>
<reference evidence="13 14" key="1">
    <citation type="journal article" date="2021" name="Nat. Plants">
        <title>The Taxus genome provides insights into paclitaxel biosynthesis.</title>
        <authorList>
            <person name="Xiong X."/>
            <person name="Gou J."/>
            <person name="Liao Q."/>
            <person name="Li Y."/>
            <person name="Zhou Q."/>
            <person name="Bi G."/>
            <person name="Li C."/>
            <person name="Du R."/>
            <person name="Wang X."/>
            <person name="Sun T."/>
            <person name="Guo L."/>
            <person name="Liang H."/>
            <person name="Lu P."/>
            <person name="Wu Y."/>
            <person name="Zhang Z."/>
            <person name="Ro D.K."/>
            <person name="Shang Y."/>
            <person name="Huang S."/>
            <person name="Yan J."/>
        </authorList>
    </citation>
    <scope>NUCLEOTIDE SEQUENCE [LARGE SCALE GENOMIC DNA]</scope>
    <source>
        <strain evidence="13">Ta-2019</strain>
    </source>
</reference>
<evidence type="ECO:0000256" key="2">
    <source>
        <dbReference type="ARBA" id="ARBA00022664"/>
    </source>
</evidence>
<evidence type="ECO:0008006" key="15">
    <source>
        <dbReference type="Google" id="ProtNLM"/>
    </source>
</evidence>
<feature type="domain" description="FF" evidence="12">
    <location>
        <begin position="694"/>
        <end position="755"/>
    </location>
</feature>
<keyword evidence="4" id="KW-0508">mRNA splicing</keyword>
<dbReference type="CDD" id="cd00201">
    <property type="entry name" value="WW"/>
    <property type="match status" value="2"/>
</dbReference>
<dbReference type="FunFam" id="1.10.10.440:FF:000022">
    <property type="entry name" value="Pre-mRNA-processing protein 40A"/>
    <property type="match status" value="1"/>
</dbReference>
<dbReference type="OMA" id="RDEIFQD"/>
<dbReference type="PROSITE" id="PS01159">
    <property type="entry name" value="WW_DOMAIN_1"/>
    <property type="match status" value="1"/>
</dbReference>
<evidence type="ECO:0000256" key="10">
    <source>
        <dbReference type="SAM" id="MobiDB-lite"/>
    </source>
</evidence>
<dbReference type="GO" id="GO:0003723">
    <property type="term" value="F:RNA binding"/>
    <property type="evidence" value="ECO:0007669"/>
    <property type="project" value="TreeGrafter"/>
</dbReference>
<feature type="compositionally biased region" description="Acidic residues" evidence="10">
    <location>
        <begin position="1131"/>
        <end position="1141"/>
    </location>
</feature>
<dbReference type="PROSITE" id="PS51676">
    <property type="entry name" value="FF"/>
    <property type="match status" value="5"/>
</dbReference>
<dbReference type="SUPFAM" id="SSF81698">
    <property type="entry name" value="FF domain"/>
    <property type="match status" value="5"/>
</dbReference>
<comment type="subcellular location">
    <subcellularLocation>
        <location evidence="1">Nucleus</location>
    </subcellularLocation>
</comment>
<feature type="compositionally biased region" description="Low complexity" evidence="10">
    <location>
        <begin position="9"/>
        <end position="23"/>
    </location>
</feature>
<feature type="compositionally biased region" description="Basic and acidic residues" evidence="10">
    <location>
        <begin position="968"/>
        <end position="1034"/>
    </location>
</feature>
<dbReference type="GO" id="GO:0071004">
    <property type="term" value="C:U2-type prespliceosome"/>
    <property type="evidence" value="ECO:0007669"/>
    <property type="project" value="TreeGrafter"/>
</dbReference>
<feature type="coiled-coil region" evidence="9">
    <location>
        <begin position="746"/>
        <end position="788"/>
    </location>
</feature>
<feature type="domain" description="WW" evidence="11">
    <location>
        <begin position="274"/>
        <end position="307"/>
    </location>
</feature>
<dbReference type="PANTHER" id="PTHR11864:SF0">
    <property type="entry name" value="PRP40 PRE-MRNA PROCESSING FACTOR 40 HOMOLOG A (YEAST)"/>
    <property type="match status" value="1"/>
</dbReference>
<keyword evidence="5" id="KW-0539">Nucleus</keyword>
<evidence type="ECO:0000256" key="1">
    <source>
        <dbReference type="ARBA" id="ARBA00004123"/>
    </source>
</evidence>
<comment type="subunit">
    <text evidence="8">Interacts (via the WW domains) with the phosphorylated C-terminal domain of NRPB1 (via CTD domain).</text>
</comment>